<evidence type="ECO:0000256" key="1">
    <source>
        <dbReference type="ARBA" id="ARBA00004123"/>
    </source>
</evidence>
<keyword evidence="7" id="KW-0812">Transmembrane</keyword>
<dbReference type="Gene3D" id="2.130.10.10">
    <property type="entry name" value="YVTN repeat-like/Quinoprotein amine dehydrogenase"/>
    <property type="match status" value="1"/>
</dbReference>
<evidence type="ECO:0000256" key="4">
    <source>
        <dbReference type="ARBA" id="ARBA00022853"/>
    </source>
</evidence>
<dbReference type="Pfam" id="PF12265">
    <property type="entry name" value="CAF1C_H4-bd"/>
    <property type="match status" value="1"/>
</dbReference>
<accession>A0A132P0M5</accession>
<evidence type="ECO:0000256" key="6">
    <source>
        <dbReference type="PROSITE-ProRule" id="PRU00221"/>
    </source>
</evidence>
<dbReference type="InterPro" id="IPR019775">
    <property type="entry name" value="WD40_repeat_CS"/>
</dbReference>
<keyword evidence="3" id="KW-0677">Repeat</keyword>
<evidence type="ECO:0000256" key="7">
    <source>
        <dbReference type="SAM" id="Phobius"/>
    </source>
</evidence>
<keyword evidence="5" id="KW-0539">Nucleus</keyword>
<dbReference type="VEuPathDB" id="GiardiaDB:QR46_0009"/>
<dbReference type="InterPro" id="IPR022052">
    <property type="entry name" value="Histone-bd_RBBP4-like_N"/>
</dbReference>
<dbReference type="Proteomes" id="UP000070089">
    <property type="component" value="Unassembled WGS sequence"/>
</dbReference>
<evidence type="ECO:0000259" key="8">
    <source>
        <dbReference type="Pfam" id="PF12265"/>
    </source>
</evidence>
<comment type="subcellular location">
    <subcellularLocation>
        <location evidence="1">Nucleus</location>
    </subcellularLocation>
</comment>
<dbReference type="InterPro" id="IPR001680">
    <property type="entry name" value="WD40_rpt"/>
</dbReference>
<dbReference type="SUPFAM" id="SSF50978">
    <property type="entry name" value="WD40 repeat-like"/>
    <property type="match status" value="1"/>
</dbReference>
<name>A0A132P0M5_GIAIN</name>
<feature type="repeat" description="WD" evidence="6">
    <location>
        <begin position="400"/>
        <end position="432"/>
    </location>
</feature>
<dbReference type="GO" id="GO:0016740">
    <property type="term" value="F:transferase activity"/>
    <property type="evidence" value="ECO:0007669"/>
    <property type="project" value="UniProtKB-KW"/>
</dbReference>
<dbReference type="PANTHER" id="PTHR22850">
    <property type="entry name" value="WD40 REPEAT FAMILY"/>
    <property type="match status" value="1"/>
</dbReference>
<sequence length="442" mass="48721">MTDVVSQGVQQEEVSYDTYRIWKRNCIVLYDLCISHILIFPTLALGFQSYVSESLVTHSFGAHEGKKNTNAASSPSNTSYASIGFIIGTNTPTTGSDREQNYLYVKELALPCANQTIDSDSIIKRDTGVIVGGYGSSPIDKLGSFHDLHWITFPSEANAIACCPHDKNLLAALSNDSVYLYNLVNLKRCSNESEDSIPVAILEGLETEGFSLKFSTTRPFFLAGADRNGNVCWWDCKECKLLGRVKLQSDINGLVIHNHCSILIIVVTDGGEIVLIDTRACKVLKSYQFNALLKREGTETPLIPTAIALSPHDEFSVIIADSSGTLHLFNLCSLDNGPLKSMAYHTGAVYQLEWSPFYPSYVLSGSEDSRVVLWDLAQQTRRNVLDDQHSGLPPEVLFIHGGHTTFITAVAWHPLIPNLIGSAAEDNSLQFWWPSADYMLSS</sequence>
<dbReference type="InterPro" id="IPR050459">
    <property type="entry name" value="WD_repeat_RBAP46/RBAP48/MSI1"/>
</dbReference>
<dbReference type="OrthoDB" id="427795at2759"/>
<organism evidence="9 10">
    <name type="scientific">Giardia duodenalis assemblage B</name>
    <dbReference type="NCBI Taxonomy" id="1394984"/>
    <lineage>
        <taxon>Eukaryota</taxon>
        <taxon>Metamonada</taxon>
        <taxon>Diplomonadida</taxon>
        <taxon>Hexamitidae</taxon>
        <taxon>Giardiinae</taxon>
        <taxon>Giardia</taxon>
    </lineage>
</organism>
<evidence type="ECO:0000256" key="2">
    <source>
        <dbReference type="ARBA" id="ARBA00022574"/>
    </source>
</evidence>
<dbReference type="PROSITE" id="PS50082">
    <property type="entry name" value="WD_REPEATS_2"/>
    <property type="match status" value="2"/>
</dbReference>
<dbReference type="InterPro" id="IPR036322">
    <property type="entry name" value="WD40_repeat_dom_sf"/>
</dbReference>
<dbReference type="EMBL" id="JXTI01000001">
    <property type="protein sequence ID" value="KWX15871.1"/>
    <property type="molecule type" value="Genomic_DNA"/>
</dbReference>
<feature type="domain" description="Histone-binding protein RBBP4-like N-terminal" evidence="8">
    <location>
        <begin position="17"/>
        <end position="112"/>
    </location>
</feature>
<keyword evidence="7" id="KW-1133">Transmembrane helix</keyword>
<feature type="transmembrane region" description="Helical" evidence="7">
    <location>
        <begin position="27"/>
        <end position="47"/>
    </location>
</feature>
<keyword evidence="4" id="KW-0156">Chromatin regulator</keyword>
<reference evidence="9 10" key="1">
    <citation type="journal article" date="2015" name="Mol. Biochem. Parasitol.">
        <title>Identification of polymorphic genes for use in assemblage B genotyping assays through comparative genomics of multiple assemblage B Giardia duodenalis isolates.</title>
        <authorList>
            <person name="Wielinga C."/>
            <person name="Thompson R.C."/>
            <person name="Monis P."/>
            <person name="Ryan U."/>
        </authorList>
    </citation>
    <scope>NUCLEOTIDE SEQUENCE [LARGE SCALE GENOMIC DNA]</scope>
    <source>
        <strain evidence="9 10">BAH15c1</strain>
    </source>
</reference>
<keyword evidence="2 6" id="KW-0853">WD repeat</keyword>
<dbReference type="GO" id="GO:0005634">
    <property type="term" value="C:nucleus"/>
    <property type="evidence" value="ECO:0007669"/>
    <property type="project" value="UniProtKB-SubCell"/>
</dbReference>
<dbReference type="PROSITE" id="PS50294">
    <property type="entry name" value="WD_REPEATS_REGION"/>
    <property type="match status" value="2"/>
</dbReference>
<dbReference type="Pfam" id="PF00400">
    <property type="entry name" value="WD40"/>
    <property type="match status" value="2"/>
</dbReference>
<protein>
    <submittedName>
        <fullName evidence="9">Histone acetyltransferase type B subunit 2/ WD-repeat family protein</fullName>
    </submittedName>
</protein>
<dbReference type="AlphaFoldDB" id="A0A132P0M5"/>
<dbReference type="PROSITE" id="PS00678">
    <property type="entry name" value="WD_REPEATS_1"/>
    <property type="match status" value="1"/>
</dbReference>
<dbReference type="InterPro" id="IPR015943">
    <property type="entry name" value="WD40/YVTN_repeat-like_dom_sf"/>
</dbReference>
<feature type="repeat" description="WD" evidence="6">
    <location>
        <begin position="342"/>
        <end position="384"/>
    </location>
</feature>
<comment type="caution">
    <text evidence="9">The sequence shown here is derived from an EMBL/GenBank/DDBJ whole genome shotgun (WGS) entry which is preliminary data.</text>
</comment>
<evidence type="ECO:0000256" key="3">
    <source>
        <dbReference type="ARBA" id="ARBA00022737"/>
    </source>
</evidence>
<evidence type="ECO:0000256" key="5">
    <source>
        <dbReference type="ARBA" id="ARBA00023242"/>
    </source>
</evidence>
<dbReference type="SMART" id="SM00320">
    <property type="entry name" value="WD40"/>
    <property type="match status" value="5"/>
</dbReference>
<gene>
    <name evidence="9" type="ORF">QR46_0009</name>
</gene>
<evidence type="ECO:0000313" key="9">
    <source>
        <dbReference type="EMBL" id="KWX15871.1"/>
    </source>
</evidence>
<evidence type="ECO:0000313" key="10">
    <source>
        <dbReference type="Proteomes" id="UP000070089"/>
    </source>
</evidence>
<proteinExistence type="predicted"/>
<dbReference type="GO" id="GO:0006325">
    <property type="term" value="P:chromatin organization"/>
    <property type="evidence" value="ECO:0007669"/>
    <property type="project" value="UniProtKB-KW"/>
</dbReference>
<keyword evidence="9" id="KW-0808">Transferase</keyword>
<keyword evidence="7" id="KW-0472">Membrane</keyword>